<evidence type="ECO:0000313" key="2">
    <source>
        <dbReference type="Proteomes" id="UP000735302"/>
    </source>
</evidence>
<name>A0AAV3ZIV4_9GAST</name>
<keyword evidence="2" id="KW-1185">Reference proteome</keyword>
<dbReference type="AlphaFoldDB" id="A0AAV3ZIV4"/>
<evidence type="ECO:0000313" key="1">
    <source>
        <dbReference type="EMBL" id="GFN95880.1"/>
    </source>
</evidence>
<organism evidence="1 2">
    <name type="scientific">Plakobranchus ocellatus</name>
    <dbReference type="NCBI Taxonomy" id="259542"/>
    <lineage>
        <taxon>Eukaryota</taxon>
        <taxon>Metazoa</taxon>
        <taxon>Spiralia</taxon>
        <taxon>Lophotrochozoa</taxon>
        <taxon>Mollusca</taxon>
        <taxon>Gastropoda</taxon>
        <taxon>Heterobranchia</taxon>
        <taxon>Euthyneura</taxon>
        <taxon>Panpulmonata</taxon>
        <taxon>Sacoglossa</taxon>
        <taxon>Placobranchoidea</taxon>
        <taxon>Plakobranchidae</taxon>
        <taxon>Plakobranchus</taxon>
    </lineage>
</organism>
<sequence length="144" mass="16177">MIVFLHPPVHNNVFSGYQVPLSAQGTYIEAQINYEVTINLRLELLTSIILYFLKNFLSQIINKRLLYDGFGFCVQQVHSKKAISGCQALRQAKAPMAGLKSATAGFPKILGRVWYPLCHQRPALHEGSCECQVPLLTIELCSER</sequence>
<comment type="caution">
    <text evidence="1">The sequence shown here is derived from an EMBL/GenBank/DDBJ whole genome shotgun (WGS) entry which is preliminary data.</text>
</comment>
<gene>
    <name evidence="1" type="ORF">PoB_002238600</name>
</gene>
<proteinExistence type="predicted"/>
<protein>
    <submittedName>
        <fullName evidence="1">Uncharacterized protein</fullName>
    </submittedName>
</protein>
<dbReference type="Proteomes" id="UP000735302">
    <property type="component" value="Unassembled WGS sequence"/>
</dbReference>
<accession>A0AAV3ZIV4</accession>
<reference evidence="1 2" key="1">
    <citation type="journal article" date="2021" name="Elife">
        <title>Chloroplast acquisition without the gene transfer in kleptoplastic sea slugs, Plakobranchus ocellatus.</title>
        <authorList>
            <person name="Maeda T."/>
            <person name="Takahashi S."/>
            <person name="Yoshida T."/>
            <person name="Shimamura S."/>
            <person name="Takaki Y."/>
            <person name="Nagai Y."/>
            <person name="Toyoda A."/>
            <person name="Suzuki Y."/>
            <person name="Arimoto A."/>
            <person name="Ishii H."/>
            <person name="Satoh N."/>
            <person name="Nishiyama T."/>
            <person name="Hasebe M."/>
            <person name="Maruyama T."/>
            <person name="Minagawa J."/>
            <person name="Obokata J."/>
            <person name="Shigenobu S."/>
        </authorList>
    </citation>
    <scope>NUCLEOTIDE SEQUENCE [LARGE SCALE GENOMIC DNA]</scope>
</reference>
<dbReference type="EMBL" id="BLXT01002563">
    <property type="protein sequence ID" value="GFN95880.1"/>
    <property type="molecule type" value="Genomic_DNA"/>
</dbReference>